<name>A0A1H2AJN2_9BRAD</name>
<dbReference type="CDD" id="cd06327">
    <property type="entry name" value="PBP1_SBP-like"/>
    <property type="match status" value="1"/>
</dbReference>
<feature type="chain" id="PRO_5009268913" evidence="4">
    <location>
        <begin position="23"/>
        <end position="401"/>
    </location>
</feature>
<keyword evidence="7" id="KW-1185">Reference proteome</keyword>
<dbReference type="PANTHER" id="PTHR30483:SF6">
    <property type="entry name" value="PERIPLASMIC BINDING PROTEIN OF ABC TRANSPORTER FOR NATURAL AMINO ACIDS"/>
    <property type="match status" value="1"/>
</dbReference>
<evidence type="ECO:0000256" key="1">
    <source>
        <dbReference type="ARBA" id="ARBA00010062"/>
    </source>
</evidence>
<evidence type="ECO:0000313" key="7">
    <source>
        <dbReference type="Proteomes" id="UP000243904"/>
    </source>
</evidence>
<dbReference type="Pfam" id="PF13458">
    <property type="entry name" value="Peripla_BP_6"/>
    <property type="match status" value="1"/>
</dbReference>
<feature type="signal peptide" evidence="4">
    <location>
        <begin position="1"/>
        <end position="22"/>
    </location>
</feature>
<keyword evidence="3" id="KW-0029">Amino-acid transport</keyword>
<comment type="similarity">
    <text evidence="1">Belongs to the leucine-binding protein family.</text>
</comment>
<dbReference type="SUPFAM" id="SSF53822">
    <property type="entry name" value="Periplasmic binding protein-like I"/>
    <property type="match status" value="1"/>
</dbReference>
<accession>A0A1H2AJN2</accession>
<feature type="domain" description="Leucine-binding protein" evidence="5">
    <location>
        <begin position="27"/>
        <end position="365"/>
    </location>
</feature>
<keyword evidence="3" id="KW-0813">Transport</keyword>
<reference evidence="7" key="1">
    <citation type="submission" date="2016-10" db="EMBL/GenBank/DDBJ databases">
        <authorList>
            <person name="Varghese N."/>
            <person name="Submissions S."/>
        </authorList>
    </citation>
    <scope>NUCLEOTIDE SEQUENCE [LARGE SCALE GENOMIC DNA]</scope>
    <source>
        <strain evidence="7">GAS369</strain>
    </source>
</reference>
<dbReference type="InterPro" id="IPR051010">
    <property type="entry name" value="BCAA_transport"/>
</dbReference>
<evidence type="ECO:0000259" key="5">
    <source>
        <dbReference type="Pfam" id="PF13458"/>
    </source>
</evidence>
<dbReference type="InterPro" id="IPR028082">
    <property type="entry name" value="Peripla_BP_I"/>
</dbReference>
<dbReference type="PANTHER" id="PTHR30483">
    <property type="entry name" value="LEUCINE-SPECIFIC-BINDING PROTEIN"/>
    <property type="match status" value="1"/>
</dbReference>
<sequence length="401" mass="43139">MRHGLPIGCVLLCLSMIGAAVAQVPATVKIGVLSDFSGPFSDQAGKGSLVAAQMAAEDFAKESKGLKVEILSADHQNKPDVGAAIARRWVDQEAVDAVVDLPNSGVALAVNTIMKDKNRTMLASGSATSDLTGKFCQPTTVQWALDTWALGNAMGRAITERGGKSWYFVSFDYALGKALQRDTTEAVEKQGGKILGSVSHPLGTADFSSYLLQAQASGADVIALGDTGADAINAIKQIAEFQILGKDKRLAALFMQIVDIDSLGLKAAQGLLLSEAFYWDLNDSTRAWSKRFAERMNGRMPTINHSATYSATLAYLRAVQAAQTIEGDKVVAQMESAEIDDPLFGKVKVRKDGRAIHPMFVFEVKTPEESKGRYDYYKLVRTISAEDAFRPIDQGGCPLIH</sequence>
<dbReference type="AlphaFoldDB" id="A0A1H2AJN2"/>
<dbReference type="RefSeq" id="WP_146690009.1">
    <property type="nucleotide sequence ID" value="NZ_LT629750.1"/>
</dbReference>
<proteinExistence type="inferred from homology"/>
<dbReference type="Gene3D" id="3.40.50.2300">
    <property type="match status" value="2"/>
</dbReference>
<protein>
    <submittedName>
        <fullName evidence="6">Amino acid/amide ABC transporter substrate-binding protein, HAAT family</fullName>
    </submittedName>
</protein>
<evidence type="ECO:0000256" key="4">
    <source>
        <dbReference type="SAM" id="SignalP"/>
    </source>
</evidence>
<dbReference type="Proteomes" id="UP000243904">
    <property type="component" value="Chromosome I"/>
</dbReference>
<dbReference type="GO" id="GO:0006865">
    <property type="term" value="P:amino acid transport"/>
    <property type="evidence" value="ECO:0007669"/>
    <property type="project" value="UniProtKB-KW"/>
</dbReference>
<evidence type="ECO:0000313" key="6">
    <source>
        <dbReference type="EMBL" id="SDT46084.1"/>
    </source>
</evidence>
<evidence type="ECO:0000256" key="3">
    <source>
        <dbReference type="ARBA" id="ARBA00022970"/>
    </source>
</evidence>
<dbReference type="EMBL" id="LT629750">
    <property type="protein sequence ID" value="SDT46084.1"/>
    <property type="molecule type" value="Genomic_DNA"/>
</dbReference>
<evidence type="ECO:0000256" key="2">
    <source>
        <dbReference type="ARBA" id="ARBA00022729"/>
    </source>
</evidence>
<organism evidence="6 7">
    <name type="scientific">Bradyrhizobium canariense</name>
    <dbReference type="NCBI Taxonomy" id="255045"/>
    <lineage>
        <taxon>Bacteria</taxon>
        <taxon>Pseudomonadati</taxon>
        <taxon>Pseudomonadota</taxon>
        <taxon>Alphaproteobacteria</taxon>
        <taxon>Hyphomicrobiales</taxon>
        <taxon>Nitrobacteraceae</taxon>
        <taxon>Bradyrhizobium</taxon>
    </lineage>
</organism>
<keyword evidence="2 4" id="KW-0732">Signal</keyword>
<dbReference type="InterPro" id="IPR028081">
    <property type="entry name" value="Leu-bd"/>
</dbReference>
<gene>
    <name evidence="6" type="ORF">SAMN05444158_6216</name>
</gene>